<dbReference type="OrthoDB" id="5291305at2"/>
<name>A0A518VCU2_BRELA</name>
<keyword evidence="2" id="KW-1185">Reference proteome</keyword>
<dbReference type="Proteomes" id="UP000319432">
    <property type="component" value="Chromosome"/>
</dbReference>
<sequence>MPKIGEQLLKPEDGWKRIDDTNPNIHYLPDSGYWNSNNIEEHYNSTCRYSSNNGVSYAFILRGDRFRIISGIGNDYSEECLVKINGKFIDSFSMYSSVTQFQTLVYEKNNLRSGVYVVEIFNNTSSKIGLDAIDVGFDGDIILPNSTVKASANFKEKDLLMPRNTKYDYEFKILPSQSIQISHKRKLVPSDKSQVKTGIVYKSTIDLENWENINAINFSY</sequence>
<reference evidence="1 2" key="1">
    <citation type="submission" date="2018-11" db="EMBL/GenBank/DDBJ databases">
        <title>Phylogenetic determinants of toxin gene distribution in genomes of Brevibacillus laterosporus.</title>
        <authorList>
            <person name="Glare T.R."/>
            <person name="Durrant A."/>
            <person name="Berry C."/>
            <person name="Palma L."/>
            <person name="Ormskirk M."/>
            <person name="Cox M.O."/>
        </authorList>
    </citation>
    <scope>NUCLEOTIDE SEQUENCE [LARGE SCALE GENOMIC DNA]</scope>
    <source>
        <strain evidence="1 2">1821L</strain>
    </source>
</reference>
<gene>
    <name evidence="1" type="ORF">EEL30_22260</name>
</gene>
<evidence type="ECO:0000313" key="1">
    <source>
        <dbReference type="EMBL" id="QDX94769.1"/>
    </source>
</evidence>
<organism evidence="1 2">
    <name type="scientific">Brevibacillus laterosporus</name>
    <name type="common">Bacillus laterosporus</name>
    <dbReference type="NCBI Taxonomy" id="1465"/>
    <lineage>
        <taxon>Bacteria</taxon>
        <taxon>Bacillati</taxon>
        <taxon>Bacillota</taxon>
        <taxon>Bacilli</taxon>
        <taxon>Bacillales</taxon>
        <taxon>Paenibacillaceae</taxon>
        <taxon>Brevibacillus</taxon>
    </lineage>
</organism>
<evidence type="ECO:0000313" key="2">
    <source>
        <dbReference type="Proteomes" id="UP000319432"/>
    </source>
</evidence>
<dbReference type="EMBL" id="CP033464">
    <property type="protein sequence ID" value="QDX94769.1"/>
    <property type="molecule type" value="Genomic_DNA"/>
</dbReference>
<accession>A0A518VCU2</accession>
<dbReference type="Gene3D" id="2.60.120.260">
    <property type="entry name" value="Galactose-binding domain-like"/>
    <property type="match status" value="1"/>
</dbReference>
<dbReference type="AlphaFoldDB" id="A0A518VCU2"/>
<protein>
    <submittedName>
        <fullName evidence="1">Uncharacterized protein</fullName>
    </submittedName>
</protein>
<proteinExistence type="predicted"/>